<protein>
    <submittedName>
        <fullName evidence="2">Uncharacterized protein</fullName>
    </submittedName>
</protein>
<accession>A0A1Y1JUE1</accession>
<dbReference type="AlphaFoldDB" id="A0A1Y1JUE1"/>
<keyword evidence="1" id="KW-0175">Coiled coil</keyword>
<evidence type="ECO:0000256" key="1">
    <source>
        <dbReference type="SAM" id="Coils"/>
    </source>
</evidence>
<organism evidence="2">
    <name type="scientific">Photinus pyralis</name>
    <name type="common">Common eastern firefly</name>
    <name type="synonym">Lampyris pyralis</name>
    <dbReference type="NCBI Taxonomy" id="7054"/>
    <lineage>
        <taxon>Eukaryota</taxon>
        <taxon>Metazoa</taxon>
        <taxon>Ecdysozoa</taxon>
        <taxon>Arthropoda</taxon>
        <taxon>Hexapoda</taxon>
        <taxon>Insecta</taxon>
        <taxon>Pterygota</taxon>
        <taxon>Neoptera</taxon>
        <taxon>Endopterygota</taxon>
        <taxon>Coleoptera</taxon>
        <taxon>Polyphaga</taxon>
        <taxon>Elateriformia</taxon>
        <taxon>Elateroidea</taxon>
        <taxon>Lampyridae</taxon>
        <taxon>Lampyrinae</taxon>
        <taxon>Photinus</taxon>
    </lineage>
</organism>
<feature type="coiled-coil region" evidence="1">
    <location>
        <begin position="79"/>
        <end position="141"/>
    </location>
</feature>
<proteinExistence type="predicted"/>
<name>A0A1Y1JUE1_PHOPY</name>
<sequence>MNTLGSLELNKVEQDLSEIERRYNKPSYGTLMDKLMQEFDTVGIVPNGSTKEDIIKSSLMVINMYRKLILQQRDNNTIVNKLKLENSILKNKIEVLQEELRNRLSSFERLHQKLAVEKLGVDNLVQEKQTLLNEVQTLKSVLLYKEKVWKLKLNQMNDNEAISLNKNSEERYKALILKLHNVNRALIGELTNFGSNKTLASMEIGSLD</sequence>
<evidence type="ECO:0000313" key="2">
    <source>
        <dbReference type="EMBL" id="JAV52922.1"/>
    </source>
</evidence>
<dbReference type="EMBL" id="GEZM01100362">
    <property type="protein sequence ID" value="JAV52922.1"/>
    <property type="molecule type" value="Transcribed_RNA"/>
</dbReference>
<reference evidence="2" key="1">
    <citation type="journal article" date="2016" name="Sci. Rep.">
        <title>Molecular characterization of firefly nuptial gifts: a multi-omics approach sheds light on postcopulatory sexual selection.</title>
        <authorList>
            <person name="Al-Wathiqui N."/>
            <person name="Fallon T.R."/>
            <person name="South A."/>
            <person name="Weng J.K."/>
            <person name="Lewis S.M."/>
        </authorList>
    </citation>
    <scope>NUCLEOTIDE SEQUENCE</scope>
</reference>